<gene>
    <name evidence="2" type="ORF">Zmor_023126</name>
</gene>
<keyword evidence="3" id="KW-1185">Reference proteome</keyword>
<feature type="compositionally biased region" description="Low complexity" evidence="1">
    <location>
        <begin position="7"/>
        <end position="19"/>
    </location>
</feature>
<feature type="region of interest" description="Disordered" evidence="1">
    <location>
        <begin position="1"/>
        <end position="46"/>
    </location>
</feature>
<evidence type="ECO:0000256" key="1">
    <source>
        <dbReference type="SAM" id="MobiDB-lite"/>
    </source>
</evidence>
<feature type="compositionally biased region" description="Basic and acidic residues" evidence="1">
    <location>
        <begin position="27"/>
        <end position="43"/>
    </location>
</feature>
<accession>A0AA38HZ52</accession>
<dbReference type="Proteomes" id="UP001168821">
    <property type="component" value="Unassembled WGS sequence"/>
</dbReference>
<proteinExistence type="predicted"/>
<evidence type="ECO:0000313" key="2">
    <source>
        <dbReference type="EMBL" id="KAJ3645476.1"/>
    </source>
</evidence>
<organism evidence="2 3">
    <name type="scientific">Zophobas morio</name>
    <dbReference type="NCBI Taxonomy" id="2755281"/>
    <lineage>
        <taxon>Eukaryota</taxon>
        <taxon>Metazoa</taxon>
        <taxon>Ecdysozoa</taxon>
        <taxon>Arthropoda</taxon>
        <taxon>Hexapoda</taxon>
        <taxon>Insecta</taxon>
        <taxon>Pterygota</taxon>
        <taxon>Neoptera</taxon>
        <taxon>Endopterygota</taxon>
        <taxon>Coleoptera</taxon>
        <taxon>Polyphaga</taxon>
        <taxon>Cucujiformia</taxon>
        <taxon>Tenebrionidae</taxon>
        <taxon>Zophobas</taxon>
    </lineage>
</organism>
<protein>
    <submittedName>
        <fullName evidence="2">Uncharacterized protein</fullName>
    </submittedName>
</protein>
<dbReference type="AlphaFoldDB" id="A0AA38HZ52"/>
<dbReference type="EMBL" id="JALNTZ010000007">
    <property type="protein sequence ID" value="KAJ3645476.1"/>
    <property type="molecule type" value="Genomic_DNA"/>
</dbReference>
<reference evidence="2" key="1">
    <citation type="journal article" date="2023" name="G3 (Bethesda)">
        <title>Whole genome assemblies of Zophobas morio and Tenebrio molitor.</title>
        <authorList>
            <person name="Kaur S."/>
            <person name="Stinson S.A."/>
            <person name="diCenzo G.C."/>
        </authorList>
    </citation>
    <scope>NUCLEOTIDE SEQUENCE</scope>
    <source>
        <strain evidence="2">QUZm001</strain>
    </source>
</reference>
<comment type="caution">
    <text evidence="2">The sequence shown here is derived from an EMBL/GenBank/DDBJ whole genome shotgun (WGS) entry which is preliminary data.</text>
</comment>
<sequence length="171" mass="19219">MSGTVVLPGRRLPSGRAPPGSGGGDLETWKSREDDPGGERGDGNDACTTVSTFDGDKKNAMAVTRFFARGRRFENRYKTGRRPKKVLTVGRRVKRLNSQTKLFLNKFLNTRTAATALSHSLKFQARVLLLPPRRRGDRQFTPGFRGTRHGFRPAKIRFVTIFKIFTHLGRC</sequence>
<name>A0AA38HZ52_9CUCU</name>
<evidence type="ECO:0000313" key="3">
    <source>
        <dbReference type="Proteomes" id="UP001168821"/>
    </source>
</evidence>